<protein>
    <recommendedName>
        <fullName evidence="3">DUF674 family protein</fullName>
    </recommendedName>
</protein>
<organism evidence="1 2">
    <name type="scientific">Perilla frutescens var. hirtella</name>
    <name type="common">Perilla citriodora</name>
    <name type="synonym">Perilla setoyensis</name>
    <dbReference type="NCBI Taxonomy" id="608512"/>
    <lineage>
        <taxon>Eukaryota</taxon>
        <taxon>Viridiplantae</taxon>
        <taxon>Streptophyta</taxon>
        <taxon>Embryophyta</taxon>
        <taxon>Tracheophyta</taxon>
        <taxon>Spermatophyta</taxon>
        <taxon>Magnoliopsida</taxon>
        <taxon>eudicotyledons</taxon>
        <taxon>Gunneridae</taxon>
        <taxon>Pentapetalae</taxon>
        <taxon>asterids</taxon>
        <taxon>lamiids</taxon>
        <taxon>Lamiales</taxon>
        <taxon>Lamiaceae</taxon>
        <taxon>Nepetoideae</taxon>
        <taxon>Elsholtzieae</taxon>
        <taxon>Perilla</taxon>
    </lineage>
</organism>
<evidence type="ECO:0008006" key="3">
    <source>
        <dbReference type="Google" id="ProtNLM"/>
    </source>
</evidence>
<gene>
    <name evidence="1" type="ORF">C2S53_002122</name>
</gene>
<dbReference type="Proteomes" id="UP001190926">
    <property type="component" value="Unassembled WGS sequence"/>
</dbReference>
<evidence type="ECO:0000313" key="1">
    <source>
        <dbReference type="EMBL" id="KAH6756557.1"/>
    </source>
</evidence>
<dbReference type="EMBL" id="SDAM02029552">
    <property type="protein sequence ID" value="KAH6756557.1"/>
    <property type="molecule type" value="Genomic_DNA"/>
</dbReference>
<accession>A0AAD4IPW6</accession>
<dbReference type="PANTHER" id="PTHR33103:SF27">
    <property type="entry name" value="OS04G0594700 PROTEIN"/>
    <property type="match status" value="1"/>
</dbReference>
<dbReference type="Pfam" id="PF05056">
    <property type="entry name" value="DUF674"/>
    <property type="match status" value="3"/>
</dbReference>
<reference evidence="1 2" key="1">
    <citation type="journal article" date="2021" name="Nat. Commun.">
        <title>Incipient diploidization of the medicinal plant Perilla within 10,000 years.</title>
        <authorList>
            <person name="Zhang Y."/>
            <person name="Shen Q."/>
            <person name="Leng L."/>
            <person name="Zhang D."/>
            <person name="Chen S."/>
            <person name="Shi Y."/>
            <person name="Ning Z."/>
            <person name="Chen S."/>
        </authorList>
    </citation>
    <scope>NUCLEOTIDE SEQUENCE [LARGE SCALE GENOMIC DNA]</scope>
    <source>
        <strain evidence="2">cv. PC099</strain>
    </source>
</reference>
<evidence type="ECO:0000313" key="2">
    <source>
        <dbReference type="Proteomes" id="UP001190926"/>
    </source>
</evidence>
<keyword evidence="2" id="KW-1185">Reference proteome</keyword>
<dbReference type="PANTHER" id="PTHR33103">
    <property type="entry name" value="OS01G0153900 PROTEIN"/>
    <property type="match status" value="1"/>
</dbReference>
<dbReference type="InterPro" id="IPR007750">
    <property type="entry name" value="DUF674"/>
</dbReference>
<sequence length="414" mass="45599">MSEAEEVKLDIKVVINKEKTKVLFAEAGSDFTDVLLSFLLLPLGTILKVLKEYYGDEAPVIGSLKTLYNGVANLDSIHFRTGAAKQRLLIPTSYCESDMLELRVNVYSTQHTTSDISGKTYNGVFTESASSFVISDDLRVMPNVAGSIIKTLSNLGIDVAHMDGAETRNVTFGLNEIMALLKGSLVSPNPLSALLLPGSQIKPATVKAEQGNTVLHEIDQTDISVNNKKMILKVMLQNSSNELLFVQADDDFINFIFGVLTVPLGRVESYLGSNTGLKCVDNLHRSIADNFDHKHLKSPWIKDLLIKPTIYDPRYVPPNEFFPLNFNPKRNQDHVKGSRMYMVRDDLTVAPLGLTSTLSVLNGLKISLSDVKEFELQVGLDEGLSIVKAALTSTTALTDGLIKPIFKKQPKQQK</sequence>
<comment type="caution">
    <text evidence="1">The sequence shown here is derived from an EMBL/GenBank/DDBJ whole genome shotgun (WGS) entry which is preliminary data.</text>
</comment>
<proteinExistence type="predicted"/>
<name>A0AAD4IPW6_PERFH</name>
<dbReference type="AlphaFoldDB" id="A0AAD4IPW6"/>